<proteinExistence type="predicted"/>
<gene>
    <name evidence="2" type="ORF">AT9943_LOCUS14753</name>
</gene>
<reference evidence="2 3" key="1">
    <citation type="submission" date="2020-09" db="EMBL/GenBank/DDBJ databases">
        <authorList>
            <person name="Ashkenazy H."/>
        </authorList>
    </citation>
    <scope>NUCLEOTIDE SEQUENCE [LARGE SCALE GENOMIC DNA]</scope>
    <source>
        <strain evidence="3">cv. Cdm-0</strain>
    </source>
</reference>
<sequence length="72" mass="7784">MGKRNGKSVRRSSSPDLLVIASPKIHEQSSGSSARAPGSSIHAAIHQPAQYSSSRHFEIRSPSFCIHRTSNV</sequence>
<dbReference type="AlphaFoldDB" id="A0A7G2EVZ3"/>
<name>A0A7G2EVZ3_ARATH</name>
<accession>A0A7G2EVZ3</accession>
<evidence type="ECO:0000313" key="2">
    <source>
        <dbReference type="EMBL" id="CAD5327032.1"/>
    </source>
</evidence>
<organism evidence="2 3">
    <name type="scientific">Arabidopsis thaliana</name>
    <name type="common">Mouse-ear cress</name>
    <dbReference type="NCBI Taxonomy" id="3702"/>
    <lineage>
        <taxon>Eukaryota</taxon>
        <taxon>Viridiplantae</taxon>
        <taxon>Streptophyta</taxon>
        <taxon>Embryophyta</taxon>
        <taxon>Tracheophyta</taxon>
        <taxon>Spermatophyta</taxon>
        <taxon>Magnoliopsida</taxon>
        <taxon>eudicotyledons</taxon>
        <taxon>Gunneridae</taxon>
        <taxon>Pentapetalae</taxon>
        <taxon>rosids</taxon>
        <taxon>malvids</taxon>
        <taxon>Brassicales</taxon>
        <taxon>Brassicaceae</taxon>
        <taxon>Camelineae</taxon>
        <taxon>Arabidopsis</taxon>
    </lineage>
</organism>
<dbReference type="Proteomes" id="UP000516314">
    <property type="component" value="Chromosome 4"/>
</dbReference>
<feature type="compositionally biased region" description="Low complexity" evidence="1">
    <location>
        <begin position="29"/>
        <end position="40"/>
    </location>
</feature>
<protein>
    <submittedName>
        <fullName evidence="2">(thale cress) hypothetical protein</fullName>
    </submittedName>
</protein>
<evidence type="ECO:0000256" key="1">
    <source>
        <dbReference type="SAM" id="MobiDB-lite"/>
    </source>
</evidence>
<dbReference type="EMBL" id="LR881469">
    <property type="protein sequence ID" value="CAD5327032.1"/>
    <property type="molecule type" value="Genomic_DNA"/>
</dbReference>
<evidence type="ECO:0000313" key="3">
    <source>
        <dbReference type="Proteomes" id="UP000516314"/>
    </source>
</evidence>
<feature type="compositionally biased region" description="Basic residues" evidence="1">
    <location>
        <begin position="1"/>
        <end position="10"/>
    </location>
</feature>
<feature type="region of interest" description="Disordered" evidence="1">
    <location>
        <begin position="1"/>
        <end position="55"/>
    </location>
</feature>